<dbReference type="EMBL" id="CP099490">
    <property type="protein sequence ID" value="USQ74781.1"/>
    <property type="molecule type" value="Genomic_DNA"/>
</dbReference>
<dbReference type="SUPFAM" id="SSF53756">
    <property type="entry name" value="UDP-Glycosyltransferase/glycogen phosphorylase"/>
    <property type="match status" value="1"/>
</dbReference>
<keyword evidence="3" id="KW-0808">Transferase</keyword>
<dbReference type="InterPro" id="IPR050194">
    <property type="entry name" value="Glycosyltransferase_grp1"/>
</dbReference>
<dbReference type="InterPro" id="IPR028098">
    <property type="entry name" value="Glyco_trans_4-like_N"/>
</dbReference>
<name>A0ABY4YE45_9MICO</name>
<proteinExistence type="predicted"/>
<dbReference type="RefSeq" id="WP_252618835.1">
    <property type="nucleotide sequence ID" value="NZ_CP099490.1"/>
</dbReference>
<keyword evidence="7" id="KW-1185">Reference proteome</keyword>
<dbReference type="InterPro" id="IPR001296">
    <property type="entry name" value="Glyco_trans_1"/>
</dbReference>
<evidence type="ECO:0000256" key="2">
    <source>
        <dbReference type="ARBA" id="ARBA00022676"/>
    </source>
</evidence>
<evidence type="ECO:0000313" key="7">
    <source>
        <dbReference type="Proteomes" id="UP001056535"/>
    </source>
</evidence>
<evidence type="ECO:0000256" key="1">
    <source>
        <dbReference type="ARBA" id="ARBA00021292"/>
    </source>
</evidence>
<evidence type="ECO:0000259" key="5">
    <source>
        <dbReference type="Pfam" id="PF13439"/>
    </source>
</evidence>
<organism evidence="6 7">
    <name type="scientific">Ornithinimicrobium cryptoxanthini</name>
    <dbReference type="NCBI Taxonomy" id="2934161"/>
    <lineage>
        <taxon>Bacteria</taxon>
        <taxon>Bacillati</taxon>
        <taxon>Actinomycetota</taxon>
        <taxon>Actinomycetes</taxon>
        <taxon>Micrococcales</taxon>
        <taxon>Ornithinimicrobiaceae</taxon>
        <taxon>Ornithinimicrobium</taxon>
    </lineage>
</organism>
<evidence type="ECO:0000256" key="3">
    <source>
        <dbReference type="ARBA" id="ARBA00022679"/>
    </source>
</evidence>
<gene>
    <name evidence="6" type="ORF">NF557_08845</name>
</gene>
<dbReference type="PANTHER" id="PTHR45947:SF3">
    <property type="entry name" value="SULFOQUINOVOSYL TRANSFERASE SQD2"/>
    <property type="match status" value="1"/>
</dbReference>
<feature type="domain" description="Glycosyltransferase subfamily 4-like N-terminal" evidence="5">
    <location>
        <begin position="16"/>
        <end position="172"/>
    </location>
</feature>
<dbReference type="Pfam" id="PF13439">
    <property type="entry name" value="Glyco_transf_4"/>
    <property type="match status" value="1"/>
</dbReference>
<dbReference type="Pfam" id="PF00534">
    <property type="entry name" value="Glycos_transf_1"/>
    <property type="match status" value="1"/>
</dbReference>
<evidence type="ECO:0000313" key="6">
    <source>
        <dbReference type="EMBL" id="USQ74781.1"/>
    </source>
</evidence>
<dbReference type="Proteomes" id="UP001056535">
    <property type="component" value="Chromosome"/>
</dbReference>
<reference evidence="6" key="1">
    <citation type="submission" date="2022-06" db="EMBL/GenBank/DDBJ databases">
        <title>Ornithinimicrobium JY.X270.</title>
        <authorList>
            <person name="Huang Y."/>
        </authorList>
    </citation>
    <scope>NUCLEOTIDE SEQUENCE</scope>
    <source>
        <strain evidence="6">JY.X270</strain>
    </source>
</reference>
<keyword evidence="2" id="KW-0328">Glycosyltransferase</keyword>
<feature type="domain" description="Glycosyl transferase family 1" evidence="4">
    <location>
        <begin position="182"/>
        <end position="355"/>
    </location>
</feature>
<evidence type="ECO:0000259" key="4">
    <source>
        <dbReference type="Pfam" id="PF00534"/>
    </source>
</evidence>
<accession>A0ABY4YE45</accession>
<dbReference type="PANTHER" id="PTHR45947">
    <property type="entry name" value="SULFOQUINOVOSYL TRANSFERASE SQD2"/>
    <property type="match status" value="1"/>
</dbReference>
<sequence>MRRTLLVTNDFPPRHGGIQSYLHNFAAQLPPQDLTVLTSSYRHVETGAFDAEQPYEVHRSARTVMVPTPDVTRRAAELVRSHQIETVWFGAAAPLGLMAGALRRAGADRIISTTHGHEVGWSMTPGARQALTRIGDASDVVTYVSDYTRRRLATVFRGAGELAHLPSGVDPTVFRPDPERRAELRERYGLGDRPVVLCLSRLVPRKGADMLIRAMPQVRAQVPGAALVIAGEGRYLRTLRKLVDQHQVGDDVLFTGRVPADEIAAHHAMPDVFAMPCRTRGGGLDVEGLGVVYLEAAAAGVPVIAGTSGGAPETVDEGRTGLVVDGRSVHDIADAVGSVLGDPDRAAQLGAAGRVWARDRWGWDTLGARLRSLIDGDTSPSTPSD</sequence>
<protein>
    <recommendedName>
        <fullName evidence="1">D-inositol 3-phosphate glycosyltransferase</fullName>
    </recommendedName>
</protein>
<dbReference type="CDD" id="cd03801">
    <property type="entry name" value="GT4_PimA-like"/>
    <property type="match status" value="1"/>
</dbReference>
<dbReference type="Gene3D" id="3.40.50.2000">
    <property type="entry name" value="Glycogen Phosphorylase B"/>
    <property type="match status" value="2"/>
</dbReference>